<sequence length="221" mass="23755">MSNLNPHLQTPLSVFGTPARDAALAVILVHGRGQSPGWMHEQVVRRFARPGIAWHAPAAADGSWYPQRFIEPLDANEPRLSQALARLEAVSGVLCEEGIPYEAQVLMGFSQGACLCSEFVWRMGRRYRALVAFTGGLIGPPGMHRDVVCGALRHMPVLLSTWDDDPYVPAGSVRESAAFFDRAGAAVTLKIEGATGHGIRDAEIGYAREMLAAAASSCSSN</sequence>
<dbReference type="OrthoDB" id="9801763at2"/>
<dbReference type="InterPro" id="IPR029058">
    <property type="entry name" value="AB_hydrolase_fold"/>
</dbReference>
<dbReference type="AlphaFoldDB" id="A0A1H4H5B0"/>
<name>A0A1H4H5B0_9BURK</name>
<dbReference type="Pfam" id="PF02230">
    <property type="entry name" value="Abhydrolase_2"/>
    <property type="match status" value="1"/>
</dbReference>
<gene>
    <name evidence="4" type="ORF">SAMN05192564_107226</name>
</gene>
<dbReference type="GO" id="GO:0016787">
    <property type="term" value="F:hydrolase activity"/>
    <property type="evidence" value="ECO:0007669"/>
    <property type="project" value="UniProtKB-KW"/>
</dbReference>
<evidence type="ECO:0000313" key="4">
    <source>
        <dbReference type="EMBL" id="SEB16821.1"/>
    </source>
</evidence>
<evidence type="ECO:0000313" key="5">
    <source>
        <dbReference type="Proteomes" id="UP000198638"/>
    </source>
</evidence>
<evidence type="ECO:0000259" key="3">
    <source>
        <dbReference type="Pfam" id="PF02230"/>
    </source>
</evidence>
<keyword evidence="2" id="KW-0378">Hydrolase</keyword>
<reference evidence="5" key="1">
    <citation type="submission" date="2016-10" db="EMBL/GenBank/DDBJ databases">
        <authorList>
            <person name="Varghese N."/>
            <person name="Submissions S."/>
        </authorList>
    </citation>
    <scope>NUCLEOTIDE SEQUENCE [LARGE SCALE GENOMIC DNA]</scope>
    <source>
        <strain evidence="5">LMG 24000</strain>
    </source>
</reference>
<dbReference type="RefSeq" id="WP_090536343.1">
    <property type="nucleotide sequence ID" value="NZ_FNRQ01000007.1"/>
</dbReference>
<keyword evidence="5" id="KW-1185">Reference proteome</keyword>
<dbReference type="InterPro" id="IPR050565">
    <property type="entry name" value="LYPA1-2/EST-like"/>
</dbReference>
<dbReference type="STRING" id="83784.SAMN05192564_107226"/>
<evidence type="ECO:0000256" key="2">
    <source>
        <dbReference type="ARBA" id="ARBA00022801"/>
    </source>
</evidence>
<dbReference type="Gene3D" id="3.40.50.1820">
    <property type="entry name" value="alpha/beta hydrolase"/>
    <property type="match status" value="1"/>
</dbReference>
<dbReference type="PANTHER" id="PTHR10655">
    <property type="entry name" value="LYSOPHOSPHOLIPASE-RELATED"/>
    <property type="match status" value="1"/>
</dbReference>
<dbReference type="EMBL" id="FNRQ01000007">
    <property type="protein sequence ID" value="SEB16821.1"/>
    <property type="molecule type" value="Genomic_DNA"/>
</dbReference>
<dbReference type="SUPFAM" id="SSF53474">
    <property type="entry name" value="alpha/beta-Hydrolases"/>
    <property type="match status" value="1"/>
</dbReference>
<organism evidence="4 5">
    <name type="scientific">Paraburkholderia sartisoli</name>
    <dbReference type="NCBI Taxonomy" id="83784"/>
    <lineage>
        <taxon>Bacteria</taxon>
        <taxon>Pseudomonadati</taxon>
        <taxon>Pseudomonadota</taxon>
        <taxon>Betaproteobacteria</taxon>
        <taxon>Burkholderiales</taxon>
        <taxon>Burkholderiaceae</taxon>
        <taxon>Paraburkholderia</taxon>
    </lineage>
</organism>
<protein>
    <submittedName>
        <fullName evidence="4">Phospholipase/carboxylesterase</fullName>
    </submittedName>
</protein>
<proteinExistence type="inferred from homology"/>
<dbReference type="InterPro" id="IPR003140">
    <property type="entry name" value="PLipase/COase/thioEstase"/>
</dbReference>
<dbReference type="PANTHER" id="PTHR10655:SF17">
    <property type="entry name" value="LYSOPHOSPHOLIPASE-LIKE PROTEIN 1"/>
    <property type="match status" value="1"/>
</dbReference>
<dbReference type="Proteomes" id="UP000198638">
    <property type="component" value="Unassembled WGS sequence"/>
</dbReference>
<feature type="domain" description="Phospholipase/carboxylesterase/thioesterase" evidence="3">
    <location>
        <begin position="18"/>
        <end position="212"/>
    </location>
</feature>
<accession>A0A1H4H5B0</accession>
<evidence type="ECO:0000256" key="1">
    <source>
        <dbReference type="ARBA" id="ARBA00006499"/>
    </source>
</evidence>
<comment type="similarity">
    <text evidence="1">Belongs to the AB hydrolase superfamily. AB hydrolase 2 family.</text>
</comment>